<sequence>MTKIVKKTKNHCPRCLSSDLEFYDSYGEYDKFQKYVSQCLNCGAKVEERYKKVYINSIATFKEDDDYEKIER</sequence>
<evidence type="ECO:0000313" key="2">
    <source>
        <dbReference type="Proteomes" id="UP000218282"/>
    </source>
</evidence>
<evidence type="ECO:0000313" key="1">
    <source>
        <dbReference type="EMBL" id="PCS06598.1"/>
    </source>
</evidence>
<dbReference type="Proteomes" id="UP000218282">
    <property type="component" value="Unassembled WGS sequence"/>
</dbReference>
<accession>A0A2A5RZM8</accession>
<proteinExistence type="predicted"/>
<name>A0A2A5RZM8_9LACT</name>
<dbReference type="AlphaFoldDB" id="A0A2A5RZM8"/>
<reference evidence="1 2" key="1">
    <citation type="submission" date="2014-12" db="EMBL/GenBank/DDBJ databases">
        <title>Draft genome sequences of 10 type strains of Lactococcus.</title>
        <authorList>
            <person name="Sun Z."/>
            <person name="Zhong Z."/>
            <person name="Liu W."/>
            <person name="Zhang W."/>
            <person name="Zhang H."/>
        </authorList>
    </citation>
    <scope>NUCLEOTIDE SEQUENCE [LARGE SCALE GENOMIC DNA]</scope>
    <source>
        <strain evidence="1 2">DSM 6634</strain>
    </source>
</reference>
<gene>
    <name evidence="1" type="ORF">RU86_GL000257</name>
</gene>
<protein>
    <submittedName>
        <fullName evidence="1">Uncharacterized protein</fullName>
    </submittedName>
</protein>
<comment type="caution">
    <text evidence="1">The sequence shown here is derived from an EMBL/GenBank/DDBJ whole genome shotgun (WGS) entry which is preliminary data.</text>
</comment>
<keyword evidence="2" id="KW-1185">Reference proteome</keyword>
<organism evidence="1 2">
    <name type="scientific">Pseudolactococcus piscium</name>
    <dbReference type="NCBI Taxonomy" id="1364"/>
    <lineage>
        <taxon>Bacteria</taxon>
        <taxon>Bacillati</taxon>
        <taxon>Bacillota</taxon>
        <taxon>Bacilli</taxon>
        <taxon>Lactobacillales</taxon>
        <taxon>Streptococcaceae</taxon>
        <taxon>Pseudolactococcus</taxon>
    </lineage>
</organism>
<dbReference type="EMBL" id="JXJW01000010">
    <property type="protein sequence ID" value="PCS06598.1"/>
    <property type="molecule type" value="Genomic_DNA"/>
</dbReference>
<dbReference type="RefSeq" id="WP_096814523.1">
    <property type="nucleotide sequence ID" value="NZ_JXJW01000010.1"/>
</dbReference>